<evidence type="ECO:0000313" key="2">
    <source>
        <dbReference type="EMBL" id="MTW15017.1"/>
    </source>
</evidence>
<accession>A0A9X5AQB7</accession>
<feature type="region of interest" description="Disordered" evidence="1">
    <location>
        <begin position="71"/>
        <end position="111"/>
    </location>
</feature>
<feature type="compositionally biased region" description="Low complexity" evidence="1">
    <location>
        <begin position="93"/>
        <end position="108"/>
    </location>
</feature>
<comment type="caution">
    <text evidence="2">The sequence shown here is derived from an EMBL/GenBank/DDBJ whole genome shotgun (WGS) entry which is preliminary data.</text>
</comment>
<dbReference type="EMBL" id="WNKV01000001">
    <property type="protein sequence ID" value="MTW15017.1"/>
    <property type="molecule type" value="Genomic_DNA"/>
</dbReference>
<gene>
    <name evidence="2" type="ORF">GJ689_02225</name>
</gene>
<name>A0A9X5AQB7_9BRAD</name>
<proteinExistence type="predicted"/>
<evidence type="ECO:0000256" key="1">
    <source>
        <dbReference type="SAM" id="MobiDB-lite"/>
    </source>
</evidence>
<reference evidence="2 3" key="1">
    <citation type="submission" date="2019-11" db="EMBL/GenBank/DDBJ databases">
        <title>Whole-genome sequence of Rhodoplanes serenus DSM 18633, type strain.</title>
        <authorList>
            <person name="Kyndt J.A."/>
            <person name="Meyer T.E."/>
        </authorList>
    </citation>
    <scope>NUCLEOTIDE SEQUENCE [LARGE SCALE GENOMIC DNA]</scope>
    <source>
        <strain evidence="2 3">DSM 18633</strain>
    </source>
</reference>
<dbReference type="Proteomes" id="UP000438991">
    <property type="component" value="Unassembled WGS sequence"/>
</dbReference>
<dbReference type="AlphaFoldDB" id="A0A9X5AQB7"/>
<organism evidence="2 3">
    <name type="scientific">Rhodoplanes serenus</name>
    <dbReference type="NCBI Taxonomy" id="200615"/>
    <lineage>
        <taxon>Bacteria</taxon>
        <taxon>Pseudomonadati</taxon>
        <taxon>Pseudomonadota</taxon>
        <taxon>Alphaproteobacteria</taxon>
        <taxon>Hyphomicrobiales</taxon>
        <taxon>Nitrobacteraceae</taxon>
        <taxon>Rhodoplanes</taxon>
    </lineage>
</organism>
<protein>
    <submittedName>
        <fullName evidence="2">Uncharacterized protein</fullName>
    </submittedName>
</protein>
<evidence type="ECO:0000313" key="3">
    <source>
        <dbReference type="Proteomes" id="UP000438991"/>
    </source>
</evidence>
<dbReference type="RefSeq" id="WP_155478382.1">
    <property type="nucleotide sequence ID" value="NZ_WNKV01000001.1"/>
</dbReference>
<sequence>MTISPDLASQILRYKSLVAAERVLLGLAELLPPGPPQRAEWLRIRSNLAFRKLQRDLVLYFDAEQKAGFKEDQPRWPKGNGEISGRWSGGAGTDASAAEGASGSPGSAPRGHHFVHRSLYEKLSLRPDTRKVFETAVTGPLRAGPHGWSKEHYTYNRAVEESFERYLRDNRIRIEDMTPDEARKFIDATKRSTDPRIRAVNMRIYMREIMYWLRRVPRGNE</sequence>